<feature type="region of interest" description="Disordered" evidence="1">
    <location>
        <begin position="1"/>
        <end position="116"/>
    </location>
</feature>
<protein>
    <submittedName>
        <fullName evidence="2">Uncharacterized protein</fullName>
    </submittedName>
</protein>
<name>A0A699S551_TANCI</name>
<evidence type="ECO:0000313" key="2">
    <source>
        <dbReference type="EMBL" id="GFC92188.1"/>
    </source>
</evidence>
<dbReference type="EMBL" id="BKCJ011136233">
    <property type="protein sequence ID" value="GFC92188.1"/>
    <property type="molecule type" value="Genomic_DNA"/>
</dbReference>
<feature type="compositionally biased region" description="Basic and acidic residues" evidence="1">
    <location>
        <begin position="86"/>
        <end position="116"/>
    </location>
</feature>
<gene>
    <name evidence="2" type="ORF">Tci_864158</name>
</gene>
<reference evidence="2" key="1">
    <citation type="journal article" date="2019" name="Sci. Rep.">
        <title>Draft genome of Tanacetum cinerariifolium, the natural source of mosquito coil.</title>
        <authorList>
            <person name="Yamashiro T."/>
            <person name="Shiraishi A."/>
            <person name="Satake H."/>
            <person name="Nakayama K."/>
        </authorList>
    </citation>
    <scope>NUCLEOTIDE SEQUENCE</scope>
</reference>
<accession>A0A699S551</accession>
<feature type="compositionally biased region" description="Basic and acidic residues" evidence="1">
    <location>
        <begin position="1"/>
        <end position="16"/>
    </location>
</feature>
<sequence>NAQDKDRDDDEGKKNDESDDGKDNDDDDNDDEEEIAKINEPKDIENGGDDKEIKSDGESKEVERMEEEEESFDPIPRTPEDSEDDGNGKEDQGLRISEEERIHEDEEADELYRDVDINQGRGLQVSQDIEDSHVTLTPVHSDGQQESSSTSSFVTSLLNPIIDLGMESIFTTGSSSVTPIPSPKSTMTPSIMITTTTPSQPPTLPTPIPSDILQTLLTFALVFCFEDRVKSLEVNFSEFMWTNQSPEAV</sequence>
<dbReference type="AlphaFoldDB" id="A0A699S551"/>
<organism evidence="2">
    <name type="scientific">Tanacetum cinerariifolium</name>
    <name type="common">Dalmatian daisy</name>
    <name type="synonym">Chrysanthemum cinerariifolium</name>
    <dbReference type="NCBI Taxonomy" id="118510"/>
    <lineage>
        <taxon>Eukaryota</taxon>
        <taxon>Viridiplantae</taxon>
        <taxon>Streptophyta</taxon>
        <taxon>Embryophyta</taxon>
        <taxon>Tracheophyta</taxon>
        <taxon>Spermatophyta</taxon>
        <taxon>Magnoliopsida</taxon>
        <taxon>eudicotyledons</taxon>
        <taxon>Gunneridae</taxon>
        <taxon>Pentapetalae</taxon>
        <taxon>asterids</taxon>
        <taxon>campanulids</taxon>
        <taxon>Asterales</taxon>
        <taxon>Asteraceae</taxon>
        <taxon>Asteroideae</taxon>
        <taxon>Anthemideae</taxon>
        <taxon>Anthemidinae</taxon>
        <taxon>Tanacetum</taxon>
    </lineage>
</organism>
<evidence type="ECO:0000256" key="1">
    <source>
        <dbReference type="SAM" id="MobiDB-lite"/>
    </source>
</evidence>
<feature type="non-terminal residue" evidence="2">
    <location>
        <position position="1"/>
    </location>
</feature>
<feature type="compositionally biased region" description="Basic and acidic residues" evidence="1">
    <location>
        <begin position="35"/>
        <end position="63"/>
    </location>
</feature>
<comment type="caution">
    <text evidence="2">The sequence shown here is derived from an EMBL/GenBank/DDBJ whole genome shotgun (WGS) entry which is preliminary data.</text>
</comment>
<feature type="non-terminal residue" evidence="2">
    <location>
        <position position="249"/>
    </location>
</feature>
<feature type="compositionally biased region" description="Acidic residues" evidence="1">
    <location>
        <begin position="17"/>
        <end position="34"/>
    </location>
</feature>
<proteinExistence type="predicted"/>